<dbReference type="GO" id="GO:0004491">
    <property type="term" value="F:methylmalonate-semialdehyde dehydrogenase (acylating, NAD) activity"/>
    <property type="evidence" value="ECO:0007669"/>
    <property type="project" value="InterPro"/>
</dbReference>
<dbReference type="SUPFAM" id="SSF53720">
    <property type="entry name" value="ALDH-like"/>
    <property type="match status" value="1"/>
</dbReference>
<dbReference type="PANTHER" id="PTHR43866">
    <property type="entry name" value="MALONATE-SEMIALDEHYDE DEHYDROGENASE"/>
    <property type="match status" value="1"/>
</dbReference>
<feature type="domain" description="Aldehyde dehydrogenase" evidence="2">
    <location>
        <begin position="224"/>
        <end position="538"/>
    </location>
</feature>
<evidence type="ECO:0000313" key="3">
    <source>
        <dbReference type="EnsemblPlants" id="AUR62027092-RA:cds"/>
    </source>
</evidence>
<comment type="similarity">
    <text evidence="1">Belongs to the aldehyde dehydrogenase family.</text>
</comment>
<dbReference type="Pfam" id="PF00171">
    <property type="entry name" value="Aldedh"/>
    <property type="match status" value="2"/>
</dbReference>
<organism evidence="3 4">
    <name type="scientific">Chenopodium quinoa</name>
    <name type="common">Quinoa</name>
    <dbReference type="NCBI Taxonomy" id="63459"/>
    <lineage>
        <taxon>Eukaryota</taxon>
        <taxon>Viridiplantae</taxon>
        <taxon>Streptophyta</taxon>
        <taxon>Embryophyta</taxon>
        <taxon>Tracheophyta</taxon>
        <taxon>Spermatophyta</taxon>
        <taxon>Magnoliopsida</taxon>
        <taxon>eudicotyledons</taxon>
        <taxon>Gunneridae</taxon>
        <taxon>Pentapetalae</taxon>
        <taxon>Caryophyllales</taxon>
        <taxon>Chenopodiaceae</taxon>
        <taxon>Chenopodioideae</taxon>
        <taxon>Atripliceae</taxon>
        <taxon>Chenopodium</taxon>
    </lineage>
</organism>
<proteinExistence type="inferred from homology"/>
<dbReference type="EnsemblPlants" id="AUR62027092-RA">
    <property type="protein sequence ID" value="AUR62027092-RA:cds"/>
    <property type="gene ID" value="AUR62027092"/>
</dbReference>
<dbReference type="AlphaFoldDB" id="A0A803MC99"/>
<dbReference type="Gramene" id="AUR62027092-RA">
    <property type="protein sequence ID" value="AUR62027092-RA:cds"/>
    <property type="gene ID" value="AUR62027092"/>
</dbReference>
<dbReference type="Gene3D" id="3.40.605.10">
    <property type="entry name" value="Aldehyde Dehydrogenase, Chain A, domain 1"/>
    <property type="match status" value="1"/>
</dbReference>
<dbReference type="InterPro" id="IPR015590">
    <property type="entry name" value="Aldehyde_DH_dom"/>
</dbReference>
<dbReference type="InterPro" id="IPR016163">
    <property type="entry name" value="Ald_DH_C"/>
</dbReference>
<reference evidence="3" key="1">
    <citation type="journal article" date="2017" name="Nature">
        <title>The genome of Chenopodium quinoa.</title>
        <authorList>
            <person name="Jarvis D.E."/>
            <person name="Ho Y.S."/>
            <person name="Lightfoot D.J."/>
            <person name="Schmoeckel S.M."/>
            <person name="Li B."/>
            <person name="Borm T.J.A."/>
            <person name="Ohyanagi H."/>
            <person name="Mineta K."/>
            <person name="Michell C.T."/>
            <person name="Saber N."/>
            <person name="Kharbatia N.M."/>
            <person name="Rupper R.R."/>
            <person name="Sharp A.R."/>
            <person name="Dally N."/>
            <person name="Boughton B.A."/>
            <person name="Woo Y.H."/>
            <person name="Gao G."/>
            <person name="Schijlen E.G.W.M."/>
            <person name="Guo X."/>
            <person name="Momin A.A."/>
            <person name="Negrao S."/>
            <person name="Al-Babili S."/>
            <person name="Gehring C."/>
            <person name="Roessner U."/>
            <person name="Jung C."/>
            <person name="Murphy K."/>
            <person name="Arold S.T."/>
            <person name="Gojobori T."/>
            <person name="van der Linden C.G."/>
            <person name="van Loo E.N."/>
            <person name="Jellen E.N."/>
            <person name="Maughan P.J."/>
            <person name="Tester M."/>
        </authorList>
    </citation>
    <scope>NUCLEOTIDE SEQUENCE [LARGE SCALE GENOMIC DNA]</scope>
    <source>
        <strain evidence="3">cv. PI 614886</strain>
    </source>
</reference>
<dbReference type="GO" id="GO:0006574">
    <property type="term" value="P:L-valine catabolic process"/>
    <property type="evidence" value="ECO:0007669"/>
    <property type="project" value="TreeGrafter"/>
</dbReference>
<sequence length="701" mass="76753">MRRLMNPHCKDMDVIIDGLCFTSLMMDPESSVPAEPQMLPPPPGSYANREQLIEHVGDFAISQGYVVIIKKSRKDKAVVLGCDRGGVHRNKLMGKNDGGVWYIIVKNGTHNHEPMKDIAEHPAARRFSEDEVLRIKEMTEAGLKPRQILKKLRQSNPELLSTPKHLYNVKTRLRQGNLTVRKYKSFKPQKVSIGSAQVPGNPASTEPSWRLRFTRIPNFIGGQFVESQSTATVDIINPATQKVVSVLSLTTIGELKAAVCAAKWAFPSWRDTPVTSRKRIVLKLRELIQRDMDKLAATITSEGGKTLKDAYTDVHYSLEALDCACGMATPQMGRFVSNVSNELDIYSIREPLGVCAGICLANFPAIIALWMFPVAVLCGNTFILKSSMKDPGVSMILAELALEAGLPNGVLNIVHGTDDVVSAICDDDDVKAVTVAASKAYGLLVHSRASTKGKRVQSYTEGRNHMIVMPDANTDATLNALVPVAFKSEGERCFGLSTVIFVGDSKPWGCKLVEQAKVLNVNAGTEPDADIGPVMSKQVSGYQQGNFIGPTIVCDVTADMEASGYIYWHFGGLSLITMYIEVKSLEEAISIINECRHCNGASIYMASGASAQFQTLIEASQVGINVPVSVPMPFISSGDPEAPFAGQTGVHFFTKLKTVRQQWNDFLKDDEEAVPMSDSPTPEQMFAYQEGLDYEQRIEGV</sequence>
<dbReference type="InterPro" id="IPR016162">
    <property type="entry name" value="Ald_DH_N"/>
</dbReference>
<dbReference type="FunFam" id="3.40.605.10:FF:000003">
    <property type="entry name" value="Methylmalonate-semialdehyde dehydrogenase [acylating]"/>
    <property type="match status" value="1"/>
</dbReference>
<accession>A0A803MC99</accession>
<dbReference type="Gene3D" id="3.40.309.10">
    <property type="entry name" value="Aldehyde Dehydrogenase, Chain A, domain 2"/>
    <property type="match status" value="2"/>
</dbReference>
<dbReference type="InterPro" id="IPR010061">
    <property type="entry name" value="MeMal-semiAld_DH"/>
</dbReference>
<reference evidence="3" key="2">
    <citation type="submission" date="2021-03" db="UniProtKB">
        <authorList>
            <consortium name="EnsemblPlants"/>
        </authorList>
    </citation>
    <scope>IDENTIFICATION</scope>
</reference>
<dbReference type="GO" id="GO:0006210">
    <property type="term" value="P:thymine catabolic process"/>
    <property type="evidence" value="ECO:0007669"/>
    <property type="project" value="TreeGrafter"/>
</dbReference>
<feature type="domain" description="Aldehyde dehydrogenase" evidence="2">
    <location>
        <begin position="540"/>
        <end position="635"/>
    </location>
</feature>
<protein>
    <recommendedName>
        <fullName evidence="2">Aldehyde dehydrogenase domain-containing protein</fullName>
    </recommendedName>
</protein>
<keyword evidence="4" id="KW-1185">Reference proteome</keyword>
<evidence type="ECO:0000259" key="2">
    <source>
        <dbReference type="Pfam" id="PF00171"/>
    </source>
</evidence>
<dbReference type="GO" id="GO:0005739">
    <property type="term" value="C:mitochondrion"/>
    <property type="evidence" value="ECO:0007669"/>
    <property type="project" value="TreeGrafter"/>
</dbReference>
<dbReference type="InterPro" id="IPR016161">
    <property type="entry name" value="Ald_DH/histidinol_DH"/>
</dbReference>
<dbReference type="PANTHER" id="PTHR43866:SF3">
    <property type="entry name" value="METHYLMALONATE-SEMIALDEHYDE DEHYDROGENASE [ACYLATING], MITOCHONDRIAL"/>
    <property type="match status" value="1"/>
</dbReference>
<dbReference type="Proteomes" id="UP000596660">
    <property type="component" value="Unplaced"/>
</dbReference>
<evidence type="ECO:0000313" key="4">
    <source>
        <dbReference type="Proteomes" id="UP000596660"/>
    </source>
</evidence>
<evidence type="ECO:0000256" key="1">
    <source>
        <dbReference type="ARBA" id="ARBA00009986"/>
    </source>
</evidence>
<name>A0A803MC99_CHEQI</name>